<dbReference type="PANTHER" id="PTHR34294">
    <property type="entry name" value="TRANSCRIPTIONAL REGULATOR-RELATED"/>
    <property type="match status" value="1"/>
</dbReference>
<keyword evidence="4" id="KW-0804">Transcription</keyword>
<dbReference type="Gene3D" id="3.40.50.1360">
    <property type="match status" value="1"/>
</dbReference>
<evidence type="ECO:0000256" key="4">
    <source>
        <dbReference type="ARBA" id="ARBA00023163"/>
    </source>
</evidence>
<dbReference type="SUPFAM" id="SSF100950">
    <property type="entry name" value="NagB/RpiA/CoA transferase-like"/>
    <property type="match status" value="1"/>
</dbReference>
<comment type="similarity">
    <text evidence="1">Belongs to the SorC transcriptional regulatory family.</text>
</comment>
<accession>A0ABY8QVH4</accession>
<evidence type="ECO:0000256" key="1">
    <source>
        <dbReference type="ARBA" id="ARBA00010466"/>
    </source>
</evidence>
<evidence type="ECO:0000256" key="3">
    <source>
        <dbReference type="ARBA" id="ARBA00023125"/>
    </source>
</evidence>
<dbReference type="EMBL" id="CP090958">
    <property type="protein sequence ID" value="WGW12816.1"/>
    <property type="molecule type" value="Genomic_DNA"/>
</dbReference>
<evidence type="ECO:0000313" key="6">
    <source>
        <dbReference type="EMBL" id="WGW12816.1"/>
    </source>
</evidence>
<dbReference type="InterPro" id="IPR037171">
    <property type="entry name" value="NagB/RpiA_transferase-like"/>
</dbReference>
<dbReference type="PANTHER" id="PTHR34294:SF1">
    <property type="entry name" value="TRANSCRIPTIONAL REGULATOR LSRR"/>
    <property type="match status" value="1"/>
</dbReference>
<reference evidence="6 7" key="1">
    <citation type="submission" date="2023-05" db="EMBL/GenBank/DDBJ databases">
        <title>Lithophilousrod everest ZFBP1038 complete genpme.</title>
        <authorList>
            <person name="Tian M."/>
        </authorList>
    </citation>
    <scope>NUCLEOTIDE SEQUENCE [LARGE SCALE GENOMIC DNA]</scope>
    <source>
        <strain evidence="6 7">ZFBP1038</strain>
    </source>
</reference>
<keyword evidence="7" id="KW-1185">Reference proteome</keyword>
<sequence>MNQPGHEDRLASVARQYYLENQSKVDIGKAHGISRFQVARLLDEARNAGIVTIEIHPPSAGRPPDSEQLQQRLGLERIIVTPGRPAAGTGRDLLAQAVAEELTARASAGATIGISWSRTMDAAAERVSRLPACDLVQLAGALPVPGSGNSVELVQQLGRITGGETWPIWAPLVVDDSATAAGLRRQPEIASALRKADSLDVAVVAIGGWERQASTVWDTVGNKDRREASAAGAIAECSARLFDSTGSPVRTNLDSRVIGVTLEQLISTPTVIGVAHGAAAARGVLAAAQAGIITTLVADDELTAELSRTVEQRA</sequence>
<dbReference type="Proteomes" id="UP001209083">
    <property type="component" value="Chromosome"/>
</dbReference>
<keyword evidence="3" id="KW-0238">DNA-binding</keyword>
<evidence type="ECO:0000259" key="5">
    <source>
        <dbReference type="Pfam" id="PF04198"/>
    </source>
</evidence>
<dbReference type="InterPro" id="IPR036388">
    <property type="entry name" value="WH-like_DNA-bd_sf"/>
</dbReference>
<dbReference type="Gene3D" id="1.10.10.10">
    <property type="entry name" value="Winged helix-like DNA-binding domain superfamily/Winged helix DNA-binding domain"/>
    <property type="match status" value="1"/>
</dbReference>
<evidence type="ECO:0000313" key="7">
    <source>
        <dbReference type="Proteomes" id="UP001209083"/>
    </source>
</evidence>
<gene>
    <name evidence="6" type="ORF">LWF01_03310</name>
</gene>
<evidence type="ECO:0000256" key="2">
    <source>
        <dbReference type="ARBA" id="ARBA00023015"/>
    </source>
</evidence>
<keyword evidence="2" id="KW-0805">Transcription regulation</keyword>
<organism evidence="6 7">
    <name type="scientific">Saxibacter everestensis</name>
    <dbReference type="NCBI Taxonomy" id="2909229"/>
    <lineage>
        <taxon>Bacteria</taxon>
        <taxon>Bacillati</taxon>
        <taxon>Actinomycetota</taxon>
        <taxon>Actinomycetes</taxon>
        <taxon>Micrococcales</taxon>
        <taxon>Brevibacteriaceae</taxon>
        <taxon>Saxibacter</taxon>
    </lineage>
</organism>
<dbReference type="Pfam" id="PF04198">
    <property type="entry name" value="Sugar-bind"/>
    <property type="match status" value="1"/>
</dbReference>
<feature type="domain" description="Sugar-binding" evidence="5">
    <location>
        <begin position="67"/>
        <end position="301"/>
    </location>
</feature>
<protein>
    <submittedName>
        <fullName evidence="6">Sugar-binding domain-containing protein</fullName>
    </submittedName>
</protein>
<dbReference type="RefSeq" id="WP_349639622.1">
    <property type="nucleotide sequence ID" value="NZ_CP090958.1"/>
</dbReference>
<name>A0ABY8QVH4_9MICO</name>
<dbReference type="InterPro" id="IPR051054">
    <property type="entry name" value="SorC_transcr_regulators"/>
</dbReference>
<proteinExistence type="inferred from homology"/>
<dbReference type="InterPro" id="IPR007324">
    <property type="entry name" value="Sugar-bd_dom_put"/>
</dbReference>